<dbReference type="Proteomes" id="UP000284605">
    <property type="component" value="Unassembled WGS sequence"/>
</dbReference>
<dbReference type="Pfam" id="PF01804">
    <property type="entry name" value="Penicil_amidase"/>
    <property type="match status" value="1"/>
</dbReference>
<dbReference type="SUPFAM" id="SSF56235">
    <property type="entry name" value="N-terminal nucleophile aminohydrolases (Ntn hydrolases)"/>
    <property type="match status" value="1"/>
</dbReference>
<dbReference type="InterPro" id="IPR023343">
    <property type="entry name" value="Penicillin_amidase_dom1"/>
</dbReference>
<dbReference type="OrthoDB" id="9760084at2"/>
<dbReference type="InterPro" id="IPR029055">
    <property type="entry name" value="Ntn_hydrolases_N"/>
</dbReference>
<keyword evidence="4" id="KW-1185">Reference proteome</keyword>
<gene>
    <name evidence="3" type="ORF">D3874_15780</name>
</gene>
<feature type="compositionally biased region" description="Low complexity" evidence="2">
    <location>
        <begin position="143"/>
        <end position="155"/>
    </location>
</feature>
<evidence type="ECO:0000256" key="2">
    <source>
        <dbReference type="SAM" id="MobiDB-lite"/>
    </source>
</evidence>
<dbReference type="Gene3D" id="1.10.439.10">
    <property type="entry name" value="Penicillin Amidohydrolase, domain 1"/>
    <property type="match status" value="1"/>
</dbReference>
<reference evidence="3 4" key="1">
    <citation type="submission" date="2018-09" db="EMBL/GenBank/DDBJ databases">
        <authorList>
            <person name="Zhu H."/>
        </authorList>
    </citation>
    <scope>NUCLEOTIDE SEQUENCE [LARGE SCALE GENOMIC DNA]</scope>
    <source>
        <strain evidence="3 4">K1W22B-8</strain>
    </source>
</reference>
<evidence type="ECO:0000313" key="3">
    <source>
        <dbReference type="EMBL" id="RJF88289.1"/>
    </source>
</evidence>
<comment type="similarity">
    <text evidence="1">Belongs to the peptidase S45 family.</text>
</comment>
<organism evidence="3 4">
    <name type="scientific">Oleomonas cavernae</name>
    <dbReference type="NCBI Taxonomy" id="2320859"/>
    <lineage>
        <taxon>Bacteria</taxon>
        <taxon>Pseudomonadati</taxon>
        <taxon>Pseudomonadota</taxon>
        <taxon>Alphaproteobacteria</taxon>
        <taxon>Acetobacterales</taxon>
        <taxon>Acetobacteraceae</taxon>
        <taxon>Oleomonas</taxon>
    </lineage>
</organism>
<dbReference type="AlphaFoldDB" id="A0A418WEB9"/>
<feature type="compositionally biased region" description="Polar residues" evidence="2">
    <location>
        <begin position="164"/>
        <end position="173"/>
    </location>
</feature>
<evidence type="ECO:0000256" key="1">
    <source>
        <dbReference type="ARBA" id="ARBA00006586"/>
    </source>
</evidence>
<feature type="region of interest" description="Disordered" evidence="2">
    <location>
        <begin position="122"/>
        <end position="173"/>
    </location>
</feature>
<dbReference type="GO" id="GO:0017000">
    <property type="term" value="P:antibiotic biosynthetic process"/>
    <property type="evidence" value="ECO:0007669"/>
    <property type="project" value="InterPro"/>
</dbReference>
<dbReference type="GO" id="GO:0016811">
    <property type="term" value="F:hydrolase activity, acting on carbon-nitrogen (but not peptide) bonds, in linear amides"/>
    <property type="evidence" value="ECO:0007669"/>
    <property type="project" value="InterPro"/>
</dbReference>
<proteinExistence type="inferred from homology"/>
<dbReference type="EMBL" id="QYUK01000011">
    <property type="protein sequence ID" value="RJF88289.1"/>
    <property type="molecule type" value="Genomic_DNA"/>
</dbReference>
<dbReference type="InterPro" id="IPR002692">
    <property type="entry name" value="S45"/>
</dbReference>
<sequence>MIDKLWGTLVALGVVGRTMLRKPPRPVSMPERLAAMPADAPLAAPLTIHWDEHQIPFIEAQSDRDLAVGLGLVHAHLRLGQIEIMRRVALGRVAEMIAPWASRWTAASACWSWAARCRQSSTPCRRRPATGPKASSRVTIITSPRSPNCRPNSPSWASRASPGAWSTCSPMPG</sequence>
<accession>A0A418WEB9</accession>
<protein>
    <submittedName>
        <fullName evidence="3">Uncharacterized protein</fullName>
    </submittedName>
</protein>
<comment type="caution">
    <text evidence="3">The sequence shown here is derived from an EMBL/GenBank/DDBJ whole genome shotgun (WGS) entry which is preliminary data.</text>
</comment>
<evidence type="ECO:0000313" key="4">
    <source>
        <dbReference type="Proteomes" id="UP000284605"/>
    </source>
</evidence>
<name>A0A418WEB9_9PROT</name>